<organism evidence="1 2">
    <name type="scientific">Penicillium steckii</name>
    <dbReference type="NCBI Taxonomy" id="303698"/>
    <lineage>
        <taxon>Eukaryota</taxon>
        <taxon>Fungi</taxon>
        <taxon>Dikarya</taxon>
        <taxon>Ascomycota</taxon>
        <taxon>Pezizomycotina</taxon>
        <taxon>Eurotiomycetes</taxon>
        <taxon>Eurotiomycetidae</taxon>
        <taxon>Eurotiales</taxon>
        <taxon>Aspergillaceae</taxon>
        <taxon>Penicillium</taxon>
    </lineage>
</organism>
<keyword evidence="2" id="KW-1185">Reference proteome</keyword>
<accession>A0A1V6SIU1</accession>
<evidence type="ECO:0000313" key="2">
    <source>
        <dbReference type="Proteomes" id="UP000191285"/>
    </source>
</evidence>
<reference evidence="2" key="1">
    <citation type="journal article" date="2017" name="Nat. Microbiol.">
        <title>Global analysis of biosynthetic gene clusters reveals vast potential of secondary metabolite production in Penicillium species.</title>
        <authorList>
            <person name="Nielsen J.C."/>
            <person name="Grijseels S."/>
            <person name="Prigent S."/>
            <person name="Ji B."/>
            <person name="Dainat J."/>
            <person name="Nielsen K.F."/>
            <person name="Frisvad J.C."/>
            <person name="Workman M."/>
            <person name="Nielsen J."/>
        </authorList>
    </citation>
    <scope>NUCLEOTIDE SEQUENCE [LARGE SCALE GENOMIC DNA]</scope>
    <source>
        <strain evidence="2">IBT 24891</strain>
    </source>
</reference>
<name>A0A1V6SIU1_9EURO</name>
<dbReference type="OrthoDB" id="4323916at2759"/>
<proteinExistence type="predicted"/>
<dbReference type="AlphaFoldDB" id="A0A1V6SIU1"/>
<evidence type="ECO:0000313" key="1">
    <source>
        <dbReference type="EMBL" id="OQE13945.1"/>
    </source>
</evidence>
<dbReference type="EMBL" id="MLKD01000041">
    <property type="protein sequence ID" value="OQE13945.1"/>
    <property type="molecule type" value="Genomic_DNA"/>
</dbReference>
<comment type="caution">
    <text evidence="1">The sequence shown here is derived from an EMBL/GenBank/DDBJ whole genome shotgun (WGS) entry which is preliminary data.</text>
</comment>
<dbReference type="Proteomes" id="UP000191285">
    <property type="component" value="Unassembled WGS sequence"/>
</dbReference>
<gene>
    <name evidence="1" type="ORF">PENSTE_c041G08901</name>
</gene>
<protein>
    <submittedName>
        <fullName evidence="1">Uncharacterized protein</fullName>
    </submittedName>
</protein>
<sequence>MSQQTQPHDLNESFELLFEEETQASPMNCIESHEKSEIVEFYTLLLDIYNGKNVESERLEKENKILRAANHQLIEEKGTLERRHADQEYLLGYYGQLFDRIRREIAGVMRSWEGSSLN</sequence>